<dbReference type="InterPro" id="IPR005119">
    <property type="entry name" value="LysR_subst-bd"/>
</dbReference>
<proteinExistence type="inferred from homology"/>
<dbReference type="PANTHER" id="PTHR30537">
    <property type="entry name" value="HTH-TYPE TRANSCRIPTIONAL REGULATOR"/>
    <property type="match status" value="1"/>
</dbReference>
<gene>
    <name evidence="6" type="ORF">BTW07_09125</name>
</gene>
<accession>A0A1Q8ST60</accession>
<protein>
    <recommendedName>
        <fullName evidence="5">HTH lysR-type domain-containing protein</fullName>
    </recommendedName>
</protein>
<evidence type="ECO:0000256" key="1">
    <source>
        <dbReference type="ARBA" id="ARBA00009437"/>
    </source>
</evidence>
<dbReference type="GO" id="GO:0003700">
    <property type="term" value="F:DNA-binding transcription factor activity"/>
    <property type="evidence" value="ECO:0007669"/>
    <property type="project" value="InterPro"/>
</dbReference>
<name>A0A1Q8ST60_9GAMM</name>
<dbReference type="GO" id="GO:0003677">
    <property type="term" value="F:DNA binding"/>
    <property type="evidence" value="ECO:0007669"/>
    <property type="project" value="UniProtKB-KW"/>
</dbReference>
<keyword evidence="4" id="KW-0804">Transcription</keyword>
<keyword evidence="2" id="KW-0805">Transcription regulation</keyword>
<dbReference type="FunFam" id="1.10.10.10:FF:000001">
    <property type="entry name" value="LysR family transcriptional regulator"/>
    <property type="match status" value="1"/>
</dbReference>
<dbReference type="Gene3D" id="1.10.10.10">
    <property type="entry name" value="Winged helix-like DNA-binding domain superfamily/Winged helix DNA-binding domain"/>
    <property type="match status" value="1"/>
</dbReference>
<evidence type="ECO:0000313" key="6">
    <source>
        <dbReference type="EMBL" id="OLO04578.1"/>
    </source>
</evidence>
<dbReference type="PROSITE" id="PS50931">
    <property type="entry name" value="HTH_LYSR"/>
    <property type="match status" value="1"/>
</dbReference>
<evidence type="ECO:0000256" key="2">
    <source>
        <dbReference type="ARBA" id="ARBA00023015"/>
    </source>
</evidence>
<dbReference type="SUPFAM" id="SSF53850">
    <property type="entry name" value="Periplasmic binding protein-like II"/>
    <property type="match status" value="1"/>
</dbReference>
<dbReference type="Pfam" id="PF00126">
    <property type="entry name" value="HTH_1"/>
    <property type="match status" value="1"/>
</dbReference>
<dbReference type="Proteomes" id="UP000186878">
    <property type="component" value="Unassembled WGS sequence"/>
</dbReference>
<dbReference type="SUPFAM" id="SSF46785">
    <property type="entry name" value="Winged helix' DNA-binding domain"/>
    <property type="match status" value="1"/>
</dbReference>
<evidence type="ECO:0000259" key="5">
    <source>
        <dbReference type="PROSITE" id="PS50931"/>
    </source>
</evidence>
<dbReference type="InterPro" id="IPR000847">
    <property type="entry name" value="LysR_HTH_N"/>
</dbReference>
<dbReference type="InterPro" id="IPR058163">
    <property type="entry name" value="LysR-type_TF_proteobact-type"/>
</dbReference>
<sequence>MLSIGRGHRLAPVPAGPGECELELEQEDGRDMKKKWPSLPALSVFESTVRLGSMTAAAEEMGLSQPVVSQRIRALEDSLGVSLFDRRGGRLMPTRQGDDFYKSVAQGLQIIDDACRHARRAGQKMRPSVSIAAGAGFTHLCLLPRMPALKAAFPEFRFSVLPIDRDDDAEMQSADIAIRFGRRPVNDDAVRVAGEKVFPVCSPAYAARCGVERIQSIDDLARLALLHQDARDPRWLDWAQWARAVGIEMPMDEDFFAYRNYPLVLNAALEGSGVALGWEFVVEKHLARGQLVVLGPAVTREDHGYWMELKYSANAVTQPVKAWLINALQNTTE</sequence>
<comment type="similarity">
    <text evidence="1">Belongs to the LysR transcriptional regulatory family.</text>
</comment>
<dbReference type="AlphaFoldDB" id="A0A1Q8ST60"/>
<organism evidence="6 7">
    <name type="scientific">Salinicola socius</name>
    <dbReference type="NCBI Taxonomy" id="404433"/>
    <lineage>
        <taxon>Bacteria</taxon>
        <taxon>Pseudomonadati</taxon>
        <taxon>Pseudomonadota</taxon>
        <taxon>Gammaproteobacteria</taxon>
        <taxon>Oceanospirillales</taxon>
        <taxon>Halomonadaceae</taxon>
        <taxon>Salinicola</taxon>
    </lineage>
</organism>
<dbReference type="InterPro" id="IPR036390">
    <property type="entry name" value="WH_DNA-bd_sf"/>
</dbReference>
<evidence type="ECO:0000313" key="7">
    <source>
        <dbReference type="Proteomes" id="UP000186878"/>
    </source>
</evidence>
<dbReference type="Gene3D" id="3.40.190.10">
    <property type="entry name" value="Periplasmic binding protein-like II"/>
    <property type="match status" value="2"/>
</dbReference>
<keyword evidence="3" id="KW-0238">DNA-binding</keyword>
<evidence type="ECO:0000256" key="3">
    <source>
        <dbReference type="ARBA" id="ARBA00023125"/>
    </source>
</evidence>
<dbReference type="Pfam" id="PF03466">
    <property type="entry name" value="LysR_substrate"/>
    <property type="match status" value="1"/>
</dbReference>
<dbReference type="EMBL" id="MSDO01000010">
    <property type="protein sequence ID" value="OLO04578.1"/>
    <property type="molecule type" value="Genomic_DNA"/>
</dbReference>
<dbReference type="InterPro" id="IPR036388">
    <property type="entry name" value="WH-like_DNA-bd_sf"/>
</dbReference>
<dbReference type="PRINTS" id="PR00039">
    <property type="entry name" value="HTHLYSR"/>
</dbReference>
<reference evidence="6 7" key="1">
    <citation type="submission" date="2016-12" db="EMBL/GenBank/DDBJ databases">
        <title>Draft genome sequences of strains Salinicola socius SMB35, Salinicola sp. MH3R3-1 and Chromohalobacter sp. SMB17 from the Verkhnekamsk potash mining region of Russia.</title>
        <authorList>
            <person name="Mavrodi D.V."/>
            <person name="Olsson B.E."/>
            <person name="Korsakova E.S."/>
            <person name="Pyankova A."/>
            <person name="Mavrodi O.V."/>
            <person name="Plotnikova E.G."/>
        </authorList>
    </citation>
    <scope>NUCLEOTIDE SEQUENCE [LARGE SCALE GENOMIC DNA]</scope>
    <source>
        <strain evidence="6 7">SMB35</strain>
    </source>
</reference>
<evidence type="ECO:0000256" key="4">
    <source>
        <dbReference type="ARBA" id="ARBA00023163"/>
    </source>
</evidence>
<feature type="domain" description="HTH lysR-type" evidence="5">
    <location>
        <begin position="37"/>
        <end position="94"/>
    </location>
</feature>
<dbReference type="PANTHER" id="PTHR30537:SF5">
    <property type="entry name" value="HTH-TYPE TRANSCRIPTIONAL ACTIVATOR TTDR-RELATED"/>
    <property type="match status" value="1"/>
</dbReference>
<comment type="caution">
    <text evidence="6">The sequence shown here is derived from an EMBL/GenBank/DDBJ whole genome shotgun (WGS) entry which is preliminary data.</text>
</comment>
<keyword evidence="7" id="KW-1185">Reference proteome</keyword>
<dbReference type="STRING" id="404433.BTW07_09125"/>